<name>A0A5M6D7L8_9BACT</name>
<keyword evidence="4" id="KW-1185">Reference proteome</keyword>
<protein>
    <submittedName>
        <fullName evidence="3">Uncharacterized protein</fullName>
    </submittedName>
</protein>
<feature type="region of interest" description="Disordered" evidence="1">
    <location>
        <begin position="263"/>
        <end position="286"/>
    </location>
</feature>
<comment type="caution">
    <text evidence="3">The sequence shown here is derived from an EMBL/GenBank/DDBJ whole genome shotgun (WGS) entry which is preliminary data.</text>
</comment>
<dbReference type="AlphaFoldDB" id="A0A5M6D7L8"/>
<gene>
    <name evidence="3" type="ORF">FYK55_15850</name>
</gene>
<proteinExistence type="predicted"/>
<dbReference type="EMBL" id="VWOX01000008">
    <property type="protein sequence ID" value="KAA5542272.1"/>
    <property type="molecule type" value="Genomic_DNA"/>
</dbReference>
<feature type="signal peptide" evidence="2">
    <location>
        <begin position="1"/>
        <end position="26"/>
    </location>
</feature>
<evidence type="ECO:0000313" key="4">
    <source>
        <dbReference type="Proteomes" id="UP000324479"/>
    </source>
</evidence>
<dbReference type="Proteomes" id="UP000324479">
    <property type="component" value="Unassembled WGS sequence"/>
</dbReference>
<organism evidence="3 4">
    <name type="scientific">Roseiconus nitratireducens</name>
    <dbReference type="NCBI Taxonomy" id="2605748"/>
    <lineage>
        <taxon>Bacteria</taxon>
        <taxon>Pseudomonadati</taxon>
        <taxon>Planctomycetota</taxon>
        <taxon>Planctomycetia</taxon>
        <taxon>Pirellulales</taxon>
        <taxon>Pirellulaceae</taxon>
        <taxon>Roseiconus</taxon>
    </lineage>
</organism>
<dbReference type="RefSeq" id="WP_150077419.1">
    <property type="nucleotide sequence ID" value="NZ_VWOX01000008.1"/>
</dbReference>
<sequence length="286" mass="30349">MTKRRTNWCPVAILASALALAFSGNAKVDAAPPHPPTGEESANNLSVPTIFVPSIDDSPFAGKCTSEDDSLEPMGPMGVDTDGDGVPDEHTEYYVQGIAQWQADCDSADPHTVEVAAEWGDNLTNAPLKAGTPIRVEIGFLTVADRAMPGYVVTKLDPTLLDRESHYGTLGEKVDDFLEVRVWDHDVRLDIRSTDDSIVVADMEDFSAEINSTGRIVYGFNWQNPKAGDYVITVIAPNIAITAADAGEILPDNMVAVNVTVGNKGGGKGSGGRPGDVVPGKGKKGR</sequence>
<accession>A0A5M6D7L8</accession>
<keyword evidence="2" id="KW-0732">Signal</keyword>
<feature type="chain" id="PRO_5024377685" evidence="2">
    <location>
        <begin position="27"/>
        <end position="286"/>
    </location>
</feature>
<evidence type="ECO:0000313" key="3">
    <source>
        <dbReference type="EMBL" id="KAA5542272.1"/>
    </source>
</evidence>
<reference evidence="3 4" key="1">
    <citation type="submission" date="2019-08" db="EMBL/GenBank/DDBJ databases">
        <authorList>
            <person name="Dhanesh K."/>
            <person name="Kumar G."/>
            <person name="Sasikala C."/>
            <person name="Venkata Ramana C."/>
        </authorList>
    </citation>
    <scope>NUCLEOTIDE SEQUENCE [LARGE SCALE GENOMIC DNA]</scope>
    <source>
        <strain evidence="3 4">JC645</strain>
    </source>
</reference>
<feature type="compositionally biased region" description="Gly residues" evidence="1">
    <location>
        <begin position="263"/>
        <end position="274"/>
    </location>
</feature>
<evidence type="ECO:0000256" key="2">
    <source>
        <dbReference type="SAM" id="SignalP"/>
    </source>
</evidence>
<evidence type="ECO:0000256" key="1">
    <source>
        <dbReference type="SAM" id="MobiDB-lite"/>
    </source>
</evidence>